<sequence>MYYNNNYKAYEIDRRGFMALFRDEVLPTAAEREDWAKICGAPIKTRYFILNDGNYKSELYAVDDIEASKLFNSIN</sequence>
<reference evidence="1" key="1">
    <citation type="journal article" date="2021" name="Proc. Natl. Acad. Sci. U.S.A.">
        <title>A Catalog of Tens of Thousands of Viruses from Human Metagenomes Reveals Hidden Associations with Chronic Diseases.</title>
        <authorList>
            <person name="Tisza M.J."/>
            <person name="Buck C.B."/>
        </authorList>
    </citation>
    <scope>NUCLEOTIDE SEQUENCE</scope>
    <source>
        <strain evidence="1">CtGns7</strain>
    </source>
</reference>
<protein>
    <submittedName>
        <fullName evidence="1">Uncharacterized protein</fullName>
    </submittedName>
</protein>
<accession>A0A8S5S9S1</accession>
<organism evidence="1">
    <name type="scientific">Phage sp. ctGns7</name>
    <dbReference type="NCBI Taxonomy" id="2828003"/>
    <lineage>
        <taxon>Viruses</taxon>
    </lineage>
</organism>
<dbReference type="EMBL" id="BK032555">
    <property type="protein sequence ID" value="DAF47431.1"/>
    <property type="molecule type" value="Genomic_DNA"/>
</dbReference>
<evidence type="ECO:0000313" key="1">
    <source>
        <dbReference type="EMBL" id="DAF47431.1"/>
    </source>
</evidence>
<proteinExistence type="predicted"/>
<name>A0A8S5S9S1_9VIRU</name>